<evidence type="ECO:0000256" key="3">
    <source>
        <dbReference type="ARBA" id="ARBA00023002"/>
    </source>
</evidence>
<evidence type="ECO:0000256" key="4">
    <source>
        <dbReference type="ARBA" id="ARBA00023004"/>
    </source>
</evidence>
<dbReference type="PANTHER" id="PTHR47990">
    <property type="entry name" value="2-OXOGLUTARATE (2OG) AND FE(II)-DEPENDENT OXYGENASE SUPERFAMILY PROTEIN-RELATED"/>
    <property type="match status" value="1"/>
</dbReference>
<proteinExistence type="inferred from homology"/>
<dbReference type="Pfam" id="PF03171">
    <property type="entry name" value="2OG-FeII_Oxy"/>
    <property type="match status" value="1"/>
</dbReference>
<evidence type="ECO:0000256" key="2">
    <source>
        <dbReference type="ARBA" id="ARBA00022723"/>
    </source>
</evidence>
<reference evidence="7 8" key="1">
    <citation type="journal article" date="2022" name="Nat. Plants">
        <title>Genomes of leafy and leafless Platanthera orchids illuminate the evolution of mycoheterotrophy.</title>
        <authorList>
            <person name="Li M.H."/>
            <person name="Liu K.W."/>
            <person name="Li Z."/>
            <person name="Lu H.C."/>
            <person name="Ye Q.L."/>
            <person name="Zhang D."/>
            <person name="Wang J.Y."/>
            <person name="Li Y.F."/>
            <person name="Zhong Z.M."/>
            <person name="Liu X."/>
            <person name="Yu X."/>
            <person name="Liu D.K."/>
            <person name="Tu X.D."/>
            <person name="Liu B."/>
            <person name="Hao Y."/>
            <person name="Liao X.Y."/>
            <person name="Jiang Y.T."/>
            <person name="Sun W.H."/>
            <person name="Chen J."/>
            <person name="Chen Y.Q."/>
            <person name="Ai Y."/>
            <person name="Zhai J.W."/>
            <person name="Wu S.S."/>
            <person name="Zhou Z."/>
            <person name="Hsiao Y.Y."/>
            <person name="Wu W.L."/>
            <person name="Chen Y.Y."/>
            <person name="Lin Y.F."/>
            <person name="Hsu J.L."/>
            <person name="Li C.Y."/>
            <person name="Wang Z.W."/>
            <person name="Zhao X."/>
            <person name="Zhong W.Y."/>
            <person name="Ma X.K."/>
            <person name="Ma L."/>
            <person name="Huang J."/>
            <person name="Chen G.Z."/>
            <person name="Huang M.Z."/>
            <person name="Huang L."/>
            <person name="Peng D.H."/>
            <person name="Luo Y.B."/>
            <person name="Zou S.Q."/>
            <person name="Chen S.P."/>
            <person name="Lan S."/>
            <person name="Tsai W.C."/>
            <person name="Van de Peer Y."/>
            <person name="Liu Z.J."/>
        </authorList>
    </citation>
    <scope>NUCLEOTIDE SEQUENCE [LARGE SCALE GENOMIC DNA]</scope>
    <source>
        <strain evidence="7">Lor288</strain>
    </source>
</reference>
<dbReference type="EMBL" id="JBBWWR010000010">
    <property type="protein sequence ID" value="KAK8960900.1"/>
    <property type="molecule type" value="Genomic_DNA"/>
</dbReference>
<dbReference type="InterPro" id="IPR050231">
    <property type="entry name" value="Iron_ascorbate_oxido_reductase"/>
</dbReference>
<comment type="caution">
    <text evidence="7">The sequence shown here is derived from an EMBL/GenBank/DDBJ whole genome shotgun (WGS) entry which is preliminary data.</text>
</comment>
<dbReference type="InterPro" id="IPR026992">
    <property type="entry name" value="DIOX_N"/>
</dbReference>
<gene>
    <name evidence="7" type="primary">GA2OX7</name>
    <name evidence="7" type="ORF">KSP40_PGU014346</name>
</gene>
<accession>A0ABR2MAA5</accession>
<keyword evidence="3 5" id="KW-0560">Oxidoreductase</keyword>
<organism evidence="7 8">
    <name type="scientific">Platanthera guangdongensis</name>
    <dbReference type="NCBI Taxonomy" id="2320717"/>
    <lineage>
        <taxon>Eukaryota</taxon>
        <taxon>Viridiplantae</taxon>
        <taxon>Streptophyta</taxon>
        <taxon>Embryophyta</taxon>
        <taxon>Tracheophyta</taxon>
        <taxon>Spermatophyta</taxon>
        <taxon>Magnoliopsida</taxon>
        <taxon>Liliopsida</taxon>
        <taxon>Asparagales</taxon>
        <taxon>Orchidaceae</taxon>
        <taxon>Orchidoideae</taxon>
        <taxon>Orchideae</taxon>
        <taxon>Orchidinae</taxon>
        <taxon>Platanthera</taxon>
    </lineage>
</organism>
<dbReference type="Gene3D" id="2.60.120.330">
    <property type="entry name" value="B-lactam Antibiotic, Isopenicillin N Synthase, Chain"/>
    <property type="match status" value="1"/>
</dbReference>
<protein>
    <submittedName>
        <fullName evidence="7">Gibberellin 2-beta-dioxygenase 7</fullName>
    </submittedName>
</protein>
<name>A0ABR2MAA5_9ASPA</name>
<dbReference type="InterPro" id="IPR027443">
    <property type="entry name" value="IPNS-like_sf"/>
</dbReference>
<dbReference type="Proteomes" id="UP001412067">
    <property type="component" value="Unassembled WGS sequence"/>
</dbReference>
<keyword evidence="8" id="KW-1185">Reference proteome</keyword>
<dbReference type="InterPro" id="IPR044861">
    <property type="entry name" value="IPNS-like_FE2OG_OXY"/>
</dbReference>
<dbReference type="SUPFAM" id="SSF51197">
    <property type="entry name" value="Clavaminate synthase-like"/>
    <property type="match status" value="1"/>
</dbReference>
<dbReference type="PROSITE" id="PS51471">
    <property type="entry name" value="FE2OG_OXY"/>
    <property type="match status" value="1"/>
</dbReference>
<evidence type="ECO:0000256" key="1">
    <source>
        <dbReference type="ARBA" id="ARBA00001961"/>
    </source>
</evidence>
<sequence>MVSSASAAADLSYPPLPPCAAAPPPFPGEKPFDVPVIDMENLESERLGDVCRSLGIFRLVNHGLPREVSSRLREEARKIFELPFERKREEMSVLGRGRPVVYFWGTPIVGLSVGSVNWLEGLQVPLALLQDGDCGDPVCSHFLRTLVAEYGKHMIRIVRTLFHSLVLDLKLDPSLSDLYMNASSGIFRSYRYPCLPECQSYMGMRSHTDSSVLAVVDEDEVGGLQIQQGNTWFSIMPVPDTLIVNIGDMMQVISNDEYRSVVHRVLANRTRERTSLCFFAFPKEDFKIRSLSYKEFTYKEFNAQVQEDVMETGDKIGLKKFLIS</sequence>
<evidence type="ECO:0000313" key="7">
    <source>
        <dbReference type="EMBL" id="KAK8960900.1"/>
    </source>
</evidence>
<feature type="domain" description="Fe2OG dioxygenase" evidence="6">
    <location>
        <begin position="181"/>
        <end position="282"/>
    </location>
</feature>
<keyword evidence="4 5" id="KW-0408">Iron</keyword>
<dbReference type="InterPro" id="IPR005123">
    <property type="entry name" value="Oxoglu/Fe-dep_dioxygenase_dom"/>
</dbReference>
<evidence type="ECO:0000313" key="8">
    <source>
        <dbReference type="Proteomes" id="UP001412067"/>
    </source>
</evidence>
<comment type="similarity">
    <text evidence="5">Belongs to the iron/ascorbate-dependent oxidoreductase family.</text>
</comment>
<keyword evidence="2 5" id="KW-0479">Metal-binding</keyword>
<dbReference type="Pfam" id="PF14226">
    <property type="entry name" value="DIOX_N"/>
    <property type="match status" value="1"/>
</dbReference>
<evidence type="ECO:0000256" key="5">
    <source>
        <dbReference type="RuleBase" id="RU003682"/>
    </source>
</evidence>
<evidence type="ECO:0000259" key="6">
    <source>
        <dbReference type="PROSITE" id="PS51471"/>
    </source>
</evidence>
<comment type="cofactor">
    <cofactor evidence="1">
        <name>L-ascorbate</name>
        <dbReference type="ChEBI" id="CHEBI:38290"/>
    </cofactor>
</comment>